<accession>A0A9D1VV51</accession>
<dbReference type="Proteomes" id="UP000824249">
    <property type="component" value="Unassembled WGS sequence"/>
</dbReference>
<organism evidence="2 3">
    <name type="scientific">Candidatus Borkfalkia faecigallinarum</name>
    <dbReference type="NCBI Taxonomy" id="2838509"/>
    <lineage>
        <taxon>Bacteria</taxon>
        <taxon>Bacillati</taxon>
        <taxon>Bacillota</taxon>
        <taxon>Clostridia</taxon>
        <taxon>Christensenellales</taxon>
        <taxon>Christensenellaceae</taxon>
        <taxon>Candidatus Borkfalkia</taxon>
    </lineage>
</organism>
<protein>
    <submittedName>
        <fullName evidence="2">DUF3810 domain-containing protein</fullName>
    </submittedName>
</protein>
<proteinExistence type="predicted"/>
<keyword evidence="1" id="KW-0812">Transmembrane</keyword>
<reference evidence="2" key="2">
    <citation type="submission" date="2021-04" db="EMBL/GenBank/DDBJ databases">
        <authorList>
            <person name="Gilroy R."/>
        </authorList>
    </citation>
    <scope>NUCLEOTIDE SEQUENCE</scope>
    <source>
        <strain evidence="2">26628</strain>
    </source>
</reference>
<evidence type="ECO:0000256" key="1">
    <source>
        <dbReference type="SAM" id="Phobius"/>
    </source>
</evidence>
<dbReference type="Pfam" id="PF12725">
    <property type="entry name" value="DUF3810"/>
    <property type="match status" value="1"/>
</dbReference>
<keyword evidence="1" id="KW-1133">Transmembrane helix</keyword>
<dbReference type="AlphaFoldDB" id="A0A9D1VV51"/>
<keyword evidence="1" id="KW-0472">Membrane</keyword>
<gene>
    <name evidence="2" type="ORF">H9737_06845</name>
</gene>
<name>A0A9D1VV51_9FIRM</name>
<evidence type="ECO:0000313" key="2">
    <source>
        <dbReference type="EMBL" id="HIX47388.1"/>
    </source>
</evidence>
<dbReference type="EMBL" id="DXFD01000102">
    <property type="protein sequence ID" value="HIX47388.1"/>
    <property type="molecule type" value="Genomic_DNA"/>
</dbReference>
<feature type="transmembrane region" description="Helical" evidence="1">
    <location>
        <begin position="66"/>
        <end position="86"/>
    </location>
</feature>
<comment type="caution">
    <text evidence="2">The sequence shown here is derived from an EMBL/GenBank/DDBJ whole genome shotgun (WGS) entry which is preliminary data.</text>
</comment>
<evidence type="ECO:0000313" key="3">
    <source>
        <dbReference type="Proteomes" id="UP000824249"/>
    </source>
</evidence>
<feature type="transmembrane region" description="Helical" evidence="1">
    <location>
        <begin position="98"/>
        <end position="119"/>
    </location>
</feature>
<reference evidence="2" key="1">
    <citation type="journal article" date="2021" name="PeerJ">
        <title>Extensive microbial diversity within the chicken gut microbiome revealed by metagenomics and culture.</title>
        <authorList>
            <person name="Gilroy R."/>
            <person name="Ravi A."/>
            <person name="Getino M."/>
            <person name="Pursley I."/>
            <person name="Horton D.L."/>
            <person name="Alikhan N.F."/>
            <person name="Baker D."/>
            <person name="Gharbi K."/>
            <person name="Hall N."/>
            <person name="Watson M."/>
            <person name="Adriaenssens E.M."/>
            <person name="Foster-Nyarko E."/>
            <person name="Jarju S."/>
            <person name="Secka A."/>
            <person name="Antonio M."/>
            <person name="Oren A."/>
            <person name="Chaudhuri R.R."/>
            <person name="La Ragione R."/>
            <person name="Hildebrand F."/>
            <person name="Pallen M.J."/>
        </authorList>
    </citation>
    <scope>NUCLEOTIDE SEQUENCE</scope>
    <source>
        <strain evidence="2">26628</strain>
    </source>
</reference>
<sequence length="362" mass="39764">MRTIFPVRRHARLHVLCLLVLSAALLFALADVPVLAEYLFARGITRFLSWLLAGVTGLLPLSLYEITALFLVAAAVLFVVGLLVLLHDRDFARVRRWLYRLAAAGLSVLIAFGVLYAPLYARLPAETALGLPSVTVTDELAYAAAEYYVEELNALSDRMERDADGNVVCPYTLGEIADRLNAAFAAQEGGYFSSYPVRPKSVALSDGMSALGITGIYFPFYAEANINRNIPSYERGVTVAHELAHAHGVSQEGEANVVAYVLCIRSQDDYLRYGGLMRAASSMLNSLGDEAYRELYARLRPAIVQEWRNASELYARYDGWLETLSAFFNDLFLKANGVPGGTRSYGSTAKSLVALYCQLTDA</sequence>
<dbReference type="InterPro" id="IPR024294">
    <property type="entry name" value="DUF3810"/>
</dbReference>